<protein>
    <submittedName>
        <fullName evidence="1">Uncharacterized protein</fullName>
    </submittedName>
</protein>
<sequence length="129" mass="13231">MVGDEDELSFSVTGGGLPGSVVIVGVGAKVEVGTRSGACIGTPTGAGERGREGSRSIGLHIKTGAFTGDLSLREGALTVELLSLLVSLPFVFLGSVSESDFAFFVGPLDFLEDGVLVFPVDFADFVVFS</sequence>
<evidence type="ECO:0000313" key="2">
    <source>
        <dbReference type="Proteomes" id="UP000198406"/>
    </source>
</evidence>
<dbReference type="Proteomes" id="UP000198406">
    <property type="component" value="Unassembled WGS sequence"/>
</dbReference>
<organism evidence="1 2">
    <name type="scientific">Fistulifera solaris</name>
    <name type="common">Oleaginous diatom</name>
    <dbReference type="NCBI Taxonomy" id="1519565"/>
    <lineage>
        <taxon>Eukaryota</taxon>
        <taxon>Sar</taxon>
        <taxon>Stramenopiles</taxon>
        <taxon>Ochrophyta</taxon>
        <taxon>Bacillariophyta</taxon>
        <taxon>Bacillariophyceae</taxon>
        <taxon>Bacillariophycidae</taxon>
        <taxon>Naviculales</taxon>
        <taxon>Naviculaceae</taxon>
        <taxon>Fistulifera</taxon>
    </lineage>
</organism>
<dbReference type="EMBL" id="BDSP01000114">
    <property type="protein sequence ID" value="GAX17350.1"/>
    <property type="molecule type" value="Genomic_DNA"/>
</dbReference>
<comment type="caution">
    <text evidence="1">The sequence shown here is derived from an EMBL/GenBank/DDBJ whole genome shotgun (WGS) entry which is preliminary data.</text>
</comment>
<evidence type="ECO:0000313" key="1">
    <source>
        <dbReference type="EMBL" id="GAX17350.1"/>
    </source>
</evidence>
<accession>A0A1Z5JTK2</accession>
<gene>
    <name evidence="1" type="ORF">FisN_10Lu223</name>
</gene>
<keyword evidence="2" id="KW-1185">Reference proteome</keyword>
<dbReference type="InParanoid" id="A0A1Z5JTK2"/>
<dbReference type="AlphaFoldDB" id="A0A1Z5JTK2"/>
<name>A0A1Z5JTK2_FISSO</name>
<proteinExistence type="predicted"/>
<reference evidence="1 2" key="1">
    <citation type="journal article" date="2015" name="Plant Cell">
        <title>Oil accumulation by the oleaginous diatom Fistulifera solaris as revealed by the genome and transcriptome.</title>
        <authorList>
            <person name="Tanaka T."/>
            <person name="Maeda Y."/>
            <person name="Veluchamy A."/>
            <person name="Tanaka M."/>
            <person name="Abida H."/>
            <person name="Marechal E."/>
            <person name="Bowler C."/>
            <person name="Muto M."/>
            <person name="Sunaga Y."/>
            <person name="Tanaka M."/>
            <person name="Yoshino T."/>
            <person name="Taniguchi T."/>
            <person name="Fukuda Y."/>
            <person name="Nemoto M."/>
            <person name="Matsumoto M."/>
            <person name="Wong P.S."/>
            <person name="Aburatani S."/>
            <person name="Fujibuchi W."/>
        </authorList>
    </citation>
    <scope>NUCLEOTIDE SEQUENCE [LARGE SCALE GENOMIC DNA]</scope>
    <source>
        <strain evidence="1 2">JPCC DA0580</strain>
    </source>
</reference>